<sequence>MTSTAVGEPRFVDVLGGTLIVGGKSIPIEPETTALIVREGADDFPEDSVVRIPIHDRKVSEIHAELTVTRDGVRIRDLRSTNGTVVDGVPVTEAFLRKGHRIRVGETELQFLPAAAATTVDLETDETFPPLVGTASSMRKFYRKLSRVAPTEFTVLVTGETGTGKELVAQAIHEASRRAKGPYVVIDCGAINLSLAESLLFGHKKGAYTGAADRQPSPFEDADGGTLFLDEIGELPLETQSRLLRVLQERQVKSVGDNFYRRVDVRIIAATRRNLEKEVNEGRFRVDLFHRLMVLQVQVPPLRDRLDDIPALVELFTRKLGHEGAFARISHESLLQMTTYDWPGNVRELLNVVARGLAFAPDVGPIHLELPKAGANPLEEQANTYPVALLAFKRAYWTNVHTLCGGKYKNMVSLAGLSKTAISKHLAVLGLSKDSKG</sequence>
<dbReference type="CDD" id="cd00009">
    <property type="entry name" value="AAA"/>
    <property type="match status" value="1"/>
</dbReference>
<dbReference type="InterPro" id="IPR008984">
    <property type="entry name" value="SMAD_FHA_dom_sf"/>
</dbReference>
<dbReference type="InterPro" id="IPR058031">
    <property type="entry name" value="AAA_lid_NorR"/>
</dbReference>
<dbReference type="Gene3D" id="2.60.200.20">
    <property type="match status" value="1"/>
</dbReference>
<dbReference type="PROSITE" id="PS00688">
    <property type="entry name" value="SIGMA54_INTERACT_3"/>
    <property type="match status" value="1"/>
</dbReference>
<evidence type="ECO:0000256" key="2">
    <source>
        <dbReference type="ARBA" id="ARBA00022840"/>
    </source>
</evidence>
<evidence type="ECO:0000259" key="6">
    <source>
        <dbReference type="PROSITE" id="PS50006"/>
    </source>
</evidence>
<dbReference type="PROSITE" id="PS50006">
    <property type="entry name" value="FHA_DOMAIN"/>
    <property type="match status" value="1"/>
</dbReference>
<dbReference type="EMBL" id="CP089984">
    <property type="protein sequence ID" value="WXB12851.1"/>
    <property type="molecule type" value="Genomic_DNA"/>
</dbReference>
<dbReference type="Gene3D" id="1.10.8.60">
    <property type="match status" value="1"/>
</dbReference>
<evidence type="ECO:0000259" key="7">
    <source>
        <dbReference type="PROSITE" id="PS50045"/>
    </source>
</evidence>
<dbReference type="InterPro" id="IPR025944">
    <property type="entry name" value="Sigma_54_int_dom_CS"/>
</dbReference>
<dbReference type="Proteomes" id="UP001370348">
    <property type="component" value="Chromosome"/>
</dbReference>
<dbReference type="InterPro" id="IPR025943">
    <property type="entry name" value="Sigma_54_int_dom_ATP-bd_2"/>
</dbReference>
<accession>A0ABZ2LUQ2</accession>
<dbReference type="InterPro" id="IPR025662">
    <property type="entry name" value="Sigma_54_int_dom_ATP-bd_1"/>
</dbReference>
<organism evidence="8 9">
    <name type="scientific">Pendulispora albinea</name>
    <dbReference type="NCBI Taxonomy" id="2741071"/>
    <lineage>
        <taxon>Bacteria</taxon>
        <taxon>Pseudomonadati</taxon>
        <taxon>Myxococcota</taxon>
        <taxon>Myxococcia</taxon>
        <taxon>Myxococcales</taxon>
        <taxon>Sorangiineae</taxon>
        <taxon>Pendulisporaceae</taxon>
        <taxon>Pendulispora</taxon>
    </lineage>
</organism>
<dbReference type="Gene3D" id="3.40.50.300">
    <property type="entry name" value="P-loop containing nucleotide triphosphate hydrolases"/>
    <property type="match status" value="1"/>
</dbReference>
<dbReference type="InterPro" id="IPR002078">
    <property type="entry name" value="Sigma_54_int"/>
</dbReference>
<dbReference type="Pfam" id="PF25601">
    <property type="entry name" value="AAA_lid_14"/>
    <property type="match status" value="1"/>
</dbReference>
<dbReference type="SUPFAM" id="SSF52540">
    <property type="entry name" value="P-loop containing nucleoside triphosphate hydrolases"/>
    <property type="match status" value="1"/>
</dbReference>
<dbReference type="Pfam" id="PF00158">
    <property type="entry name" value="Sigma54_activat"/>
    <property type="match status" value="1"/>
</dbReference>
<dbReference type="RefSeq" id="WP_394822470.1">
    <property type="nucleotide sequence ID" value="NZ_CP089984.1"/>
</dbReference>
<keyword evidence="3" id="KW-0805">Transcription regulation</keyword>
<keyword evidence="5" id="KW-0804">Transcription</keyword>
<keyword evidence="1" id="KW-0547">Nucleotide-binding</keyword>
<evidence type="ECO:0000256" key="5">
    <source>
        <dbReference type="ARBA" id="ARBA00023163"/>
    </source>
</evidence>
<evidence type="ECO:0000313" key="8">
    <source>
        <dbReference type="EMBL" id="WXB12851.1"/>
    </source>
</evidence>
<dbReference type="SUPFAM" id="SSF49879">
    <property type="entry name" value="SMAD/FHA domain"/>
    <property type="match status" value="1"/>
</dbReference>
<feature type="domain" description="FHA" evidence="6">
    <location>
        <begin position="37"/>
        <end position="91"/>
    </location>
</feature>
<dbReference type="SMART" id="SM00240">
    <property type="entry name" value="FHA"/>
    <property type="match status" value="1"/>
</dbReference>
<dbReference type="SMART" id="SM00382">
    <property type="entry name" value="AAA"/>
    <property type="match status" value="1"/>
</dbReference>
<dbReference type="InterPro" id="IPR003593">
    <property type="entry name" value="AAA+_ATPase"/>
</dbReference>
<evidence type="ECO:0000313" key="9">
    <source>
        <dbReference type="Proteomes" id="UP001370348"/>
    </source>
</evidence>
<evidence type="ECO:0000256" key="4">
    <source>
        <dbReference type="ARBA" id="ARBA00023125"/>
    </source>
</evidence>
<dbReference type="CDD" id="cd00060">
    <property type="entry name" value="FHA"/>
    <property type="match status" value="1"/>
</dbReference>
<evidence type="ECO:0000256" key="1">
    <source>
        <dbReference type="ARBA" id="ARBA00022741"/>
    </source>
</evidence>
<dbReference type="PROSITE" id="PS50045">
    <property type="entry name" value="SIGMA54_INTERACT_4"/>
    <property type="match status" value="1"/>
</dbReference>
<dbReference type="PROSITE" id="PS00675">
    <property type="entry name" value="SIGMA54_INTERACT_1"/>
    <property type="match status" value="1"/>
</dbReference>
<name>A0ABZ2LUQ2_9BACT</name>
<protein>
    <submittedName>
        <fullName evidence="8">Sigma 54-interacting transcriptional regulator</fullName>
    </submittedName>
</protein>
<keyword evidence="4" id="KW-0238">DNA-binding</keyword>
<proteinExistence type="predicted"/>
<evidence type="ECO:0000256" key="3">
    <source>
        <dbReference type="ARBA" id="ARBA00023015"/>
    </source>
</evidence>
<gene>
    <name evidence="8" type="ORF">LZC94_33990</name>
</gene>
<keyword evidence="2" id="KW-0067">ATP-binding</keyword>
<dbReference type="Pfam" id="PF00498">
    <property type="entry name" value="FHA"/>
    <property type="match status" value="1"/>
</dbReference>
<reference evidence="8 9" key="1">
    <citation type="submission" date="2021-12" db="EMBL/GenBank/DDBJ databases">
        <title>Discovery of the Pendulisporaceae a myxobacterial family with distinct sporulation behavior and unique specialized metabolism.</title>
        <authorList>
            <person name="Garcia R."/>
            <person name="Popoff A."/>
            <person name="Bader C.D."/>
            <person name="Loehr J."/>
            <person name="Walesch S."/>
            <person name="Walt C."/>
            <person name="Boldt J."/>
            <person name="Bunk B."/>
            <person name="Haeckl F.J.F.P.J."/>
            <person name="Gunesch A.P."/>
            <person name="Birkelbach J."/>
            <person name="Nuebel U."/>
            <person name="Pietschmann T."/>
            <person name="Bach T."/>
            <person name="Mueller R."/>
        </authorList>
    </citation>
    <scope>NUCLEOTIDE SEQUENCE [LARGE SCALE GENOMIC DNA]</scope>
    <source>
        <strain evidence="8 9">MSr11954</strain>
    </source>
</reference>
<dbReference type="InterPro" id="IPR027417">
    <property type="entry name" value="P-loop_NTPase"/>
</dbReference>
<dbReference type="InterPro" id="IPR000253">
    <property type="entry name" value="FHA_dom"/>
</dbReference>
<keyword evidence="9" id="KW-1185">Reference proteome</keyword>
<dbReference type="PROSITE" id="PS00676">
    <property type="entry name" value="SIGMA54_INTERACT_2"/>
    <property type="match status" value="1"/>
</dbReference>
<feature type="domain" description="Sigma-54 factor interaction" evidence="7">
    <location>
        <begin position="131"/>
        <end position="358"/>
    </location>
</feature>
<dbReference type="PANTHER" id="PTHR32071">
    <property type="entry name" value="TRANSCRIPTIONAL REGULATORY PROTEIN"/>
    <property type="match status" value="1"/>
</dbReference>